<dbReference type="Gene3D" id="3.30.1540.10">
    <property type="entry name" value="formyl-coa transferase, domain 3"/>
    <property type="match status" value="1"/>
</dbReference>
<dbReference type="RefSeq" id="WP_183791727.1">
    <property type="nucleotide sequence ID" value="NZ_JACIDU010000006.1"/>
</dbReference>
<reference evidence="3 4" key="1">
    <citation type="submission" date="2020-08" db="EMBL/GenBank/DDBJ databases">
        <title>Genomic Encyclopedia of Type Strains, Phase IV (KMG-IV): sequencing the most valuable type-strain genomes for metagenomic binning, comparative biology and taxonomic classification.</title>
        <authorList>
            <person name="Goeker M."/>
        </authorList>
    </citation>
    <scope>NUCLEOTIDE SEQUENCE [LARGE SCALE GENOMIC DNA]</scope>
    <source>
        <strain evidence="3 4">DSM 26385</strain>
    </source>
</reference>
<sequence>MDTSRSDNTPPPGEGGRPLDGIRVLDFTRVLAGPYCTALLADLGADVIKVEPPQGDDYRHVGPFHAGGQSVLFETVNRGKRSIVLDLAQPSDRDLAVSLARGADVVVENFRPGVAGKLGIGAAALQALNPALVYASISGFGQEGARARRPAYDIVVQALSGIMAVTGEPDGQATLIGESIGDVTAGLFGSWAILAALVERARTGKGRQIDVSMFDSMLALQPIIVGRCLASGEAPMRVGNRHALSAPFGAFRASDGDYVLAVLNNKLFHALADLIGQPDLKSDPRFADDPLRLANETALRARIEDWSGALTVEAAVAALVDAGIPAAAVQNTAEALAAAAADGRPVTQRVEHPQLGPMDVPEQPARFSGASRGGLSAAPALGEHAAEIAAAPHAAWRSMS</sequence>
<dbReference type="InterPro" id="IPR050483">
    <property type="entry name" value="CoA-transferase_III_domain"/>
</dbReference>
<dbReference type="GO" id="GO:0008410">
    <property type="term" value="F:CoA-transferase activity"/>
    <property type="evidence" value="ECO:0007669"/>
    <property type="project" value="TreeGrafter"/>
</dbReference>
<evidence type="ECO:0000256" key="1">
    <source>
        <dbReference type="ARBA" id="ARBA00022679"/>
    </source>
</evidence>
<evidence type="ECO:0000313" key="3">
    <source>
        <dbReference type="EMBL" id="MBB4103323.1"/>
    </source>
</evidence>
<evidence type="ECO:0000313" key="4">
    <source>
        <dbReference type="Proteomes" id="UP000584824"/>
    </source>
</evidence>
<dbReference type="Pfam" id="PF02515">
    <property type="entry name" value="CoA_transf_3"/>
    <property type="match status" value="1"/>
</dbReference>
<dbReference type="PANTHER" id="PTHR48207">
    <property type="entry name" value="SUCCINATE--HYDROXYMETHYLGLUTARATE COA-TRANSFERASE"/>
    <property type="match status" value="1"/>
</dbReference>
<keyword evidence="1 3" id="KW-0808">Transferase</keyword>
<dbReference type="InterPro" id="IPR044855">
    <property type="entry name" value="CoA-Trfase_III_dom3_sf"/>
</dbReference>
<evidence type="ECO:0000256" key="2">
    <source>
        <dbReference type="SAM" id="MobiDB-lite"/>
    </source>
</evidence>
<protein>
    <submittedName>
        <fullName evidence="3">CoA:oxalate CoA-transferase</fullName>
        <ecNumber evidence="3">2.8.3.19</ecNumber>
    </submittedName>
</protein>
<dbReference type="PANTHER" id="PTHR48207:SF3">
    <property type="entry name" value="SUCCINATE--HYDROXYMETHYLGLUTARATE COA-TRANSFERASE"/>
    <property type="match status" value="1"/>
</dbReference>
<dbReference type="Proteomes" id="UP000584824">
    <property type="component" value="Unassembled WGS sequence"/>
</dbReference>
<keyword evidence="4" id="KW-1185">Reference proteome</keyword>
<organism evidence="3 4">
    <name type="scientific">Allorhizobium borbori</name>
    <dbReference type="NCBI Taxonomy" id="485907"/>
    <lineage>
        <taxon>Bacteria</taxon>
        <taxon>Pseudomonadati</taxon>
        <taxon>Pseudomonadota</taxon>
        <taxon>Alphaproteobacteria</taxon>
        <taxon>Hyphomicrobiales</taxon>
        <taxon>Rhizobiaceae</taxon>
        <taxon>Rhizobium/Agrobacterium group</taxon>
        <taxon>Allorhizobium</taxon>
    </lineage>
</organism>
<dbReference type="Gene3D" id="3.40.50.10540">
    <property type="entry name" value="Crotonobetainyl-coa:carnitine coa-transferase, domain 1"/>
    <property type="match status" value="1"/>
</dbReference>
<dbReference type="InterPro" id="IPR003673">
    <property type="entry name" value="CoA-Trfase_fam_III"/>
</dbReference>
<name>A0A7W6K176_9HYPH</name>
<gene>
    <name evidence="3" type="ORF">GGQ66_001880</name>
</gene>
<dbReference type="SUPFAM" id="SSF89796">
    <property type="entry name" value="CoA-transferase family III (CaiB/BaiF)"/>
    <property type="match status" value="1"/>
</dbReference>
<dbReference type="EMBL" id="JACIDU010000006">
    <property type="protein sequence ID" value="MBB4103323.1"/>
    <property type="molecule type" value="Genomic_DNA"/>
</dbReference>
<comment type="caution">
    <text evidence="3">The sequence shown here is derived from an EMBL/GenBank/DDBJ whole genome shotgun (WGS) entry which is preliminary data.</text>
</comment>
<proteinExistence type="predicted"/>
<dbReference type="AlphaFoldDB" id="A0A7W6K176"/>
<dbReference type="EC" id="2.8.3.19" evidence="3"/>
<accession>A0A7W6K176</accession>
<feature type="region of interest" description="Disordered" evidence="2">
    <location>
        <begin position="342"/>
        <end position="376"/>
    </location>
</feature>
<dbReference type="InterPro" id="IPR023606">
    <property type="entry name" value="CoA-Trfase_III_dom_1_sf"/>
</dbReference>